<sequence>MWVLNILIFFLLINNAENVKKLPDLERWNNYVERLGEVDSKNYIVDENGVYCKVCNIKFVTTYHNSGKMHQKKLSRIFLNNNKK</sequence>
<proteinExistence type="predicted"/>
<dbReference type="InterPro" id="IPR036236">
    <property type="entry name" value="Znf_C2H2_sf"/>
</dbReference>
<gene>
    <name evidence="2" type="ORF">MENT_LOCUS57807</name>
</gene>
<evidence type="ECO:0000256" key="1">
    <source>
        <dbReference type="SAM" id="SignalP"/>
    </source>
</evidence>
<name>A0A6V7XXP1_MELEN</name>
<dbReference type="SUPFAM" id="SSF57667">
    <property type="entry name" value="beta-beta-alpha zinc fingers"/>
    <property type="match status" value="1"/>
</dbReference>
<comment type="caution">
    <text evidence="2">The sequence shown here is derived from an EMBL/GenBank/DDBJ whole genome shotgun (WGS) entry which is preliminary data.</text>
</comment>
<dbReference type="EMBL" id="CAJEWN010002519">
    <property type="protein sequence ID" value="CAD2204088.1"/>
    <property type="molecule type" value="Genomic_DNA"/>
</dbReference>
<accession>A0A6V7XXP1</accession>
<dbReference type="Proteomes" id="UP000580250">
    <property type="component" value="Unassembled WGS sequence"/>
</dbReference>
<feature type="signal peptide" evidence="1">
    <location>
        <begin position="1"/>
        <end position="18"/>
    </location>
</feature>
<evidence type="ECO:0000313" key="2">
    <source>
        <dbReference type="EMBL" id="CAD2204088.1"/>
    </source>
</evidence>
<feature type="chain" id="PRO_5027787455" evidence="1">
    <location>
        <begin position="19"/>
        <end position="84"/>
    </location>
</feature>
<dbReference type="AlphaFoldDB" id="A0A6V7XXP1"/>
<keyword evidence="1" id="KW-0732">Signal</keyword>
<protein>
    <submittedName>
        <fullName evidence="2">Uncharacterized protein</fullName>
    </submittedName>
</protein>
<evidence type="ECO:0000313" key="3">
    <source>
        <dbReference type="Proteomes" id="UP000580250"/>
    </source>
</evidence>
<reference evidence="2 3" key="1">
    <citation type="submission" date="2020-08" db="EMBL/GenBank/DDBJ databases">
        <authorList>
            <person name="Koutsovoulos G."/>
            <person name="Danchin GJ E."/>
        </authorList>
    </citation>
    <scope>NUCLEOTIDE SEQUENCE [LARGE SCALE GENOMIC DNA]</scope>
</reference>
<organism evidence="2 3">
    <name type="scientific">Meloidogyne enterolobii</name>
    <name type="common">Root-knot nematode worm</name>
    <name type="synonym">Meloidogyne mayaguensis</name>
    <dbReference type="NCBI Taxonomy" id="390850"/>
    <lineage>
        <taxon>Eukaryota</taxon>
        <taxon>Metazoa</taxon>
        <taxon>Ecdysozoa</taxon>
        <taxon>Nematoda</taxon>
        <taxon>Chromadorea</taxon>
        <taxon>Rhabditida</taxon>
        <taxon>Tylenchina</taxon>
        <taxon>Tylenchomorpha</taxon>
        <taxon>Tylenchoidea</taxon>
        <taxon>Meloidogynidae</taxon>
        <taxon>Meloidogyninae</taxon>
        <taxon>Meloidogyne</taxon>
    </lineage>
</organism>